<proteinExistence type="predicted"/>
<dbReference type="Proteomes" id="UP001472677">
    <property type="component" value="Unassembled WGS sequence"/>
</dbReference>
<protein>
    <submittedName>
        <fullName evidence="1">Uncharacterized protein</fullName>
    </submittedName>
</protein>
<evidence type="ECO:0000313" key="2">
    <source>
        <dbReference type="Proteomes" id="UP001472677"/>
    </source>
</evidence>
<evidence type="ECO:0000313" key="1">
    <source>
        <dbReference type="EMBL" id="KAK8494334.1"/>
    </source>
</evidence>
<keyword evidence="2" id="KW-1185">Reference proteome</keyword>
<accession>A0ABR2AL31</accession>
<reference evidence="1 2" key="1">
    <citation type="journal article" date="2024" name="G3 (Bethesda)">
        <title>Genome assembly of Hibiscus sabdariffa L. provides insights into metabolisms of medicinal natural products.</title>
        <authorList>
            <person name="Kim T."/>
        </authorList>
    </citation>
    <scope>NUCLEOTIDE SEQUENCE [LARGE SCALE GENOMIC DNA]</scope>
    <source>
        <strain evidence="1">TK-2024</strain>
        <tissue evidence="1">Old leaves</tissue>
    </source>
</reference>
<name>A0ABR2AL31_9ROSI</name>
<sequence length="135" mass="15072">MVENDSYKHKTKEADHVKAAIGNRKTTTTKPVGITTPSPTQPCCQIEGNSLYLSRHSIKILASFDCSSTTFKIAQQNELMTTGKSLKELANRASKAVQEKTRLIEKESIKLTISRNLDCNITRYKEVKSEVTPVE</sequence>
<dbReference type="EMBL" id="JBBPBM010000549">
    <property type="protein sequence ID" value="KAK8494334.1"/>
    <property type="molecule type" value="Genomic_DNA"/>
</dbReference>
<gene>
    <name evidence="1" type="ORF">V6N12_042673</name>
</gene>
<comment type="caution">
    <text evidence="1">The sequence shown here is derived from an EMBL/GenBank/DDBJ whole genome shotgun (WGS) entry which is preliminary data.</text>
</comment>
<organism evidence="1 2">
    <name type="scientific">Hibiscus sabdariffa</name>
    <name type="common">roselle</name>
    <dbReference type="NCBI Taxonomy" id="183260"/>
    <lineage>
        <taxon>Eukaryota</taxon>
        <taxon>Viridiplantae</taxon>
        <taxon>Streptophyta</taxon>
        <taxon>Embryophyta</taxon>
        <taxon>Tracheophyta</taxon>
        <taxon>Spermatophyta</taxon>
        <taxon>Magnoliopsida</taxon>
        <taxon>eudicotyledons</taxon>
        <taxon>Gunneridae</taxon>
        <taxon>Pentapetalae</taxon>
        <taxon>rosids</taxon>
        <taxon>malvids</taxon>
        <taxon>Malvales</taxon>
        <taxon>Malvaceae</taxon>
        <taxon>Malvoideae</taxon>
        <taxon>Hibiscus</taxon>
    </lineage>
</organism>